<dbReference type="InterPro" id="IPR011009">
    <property type="entry name" value="Kinase-like_dom_sf"/>
</dbReference>
<evidence type="ECO:0000313" key="3">
    <source>
        <dbReference type="Proteomes" id="UP000826234"/>
    </source>
</evidence>
<sequence>MLERYEIMKSCWDADPVKRPTFKQIVQLIEQQISDTTNHSFSIDSNFHLFQIYSNVTSGICSQGNGTDHSVRINSVGSSASSTQPLLTNEDV</sequence>
<dbReference type="EMBL" id="JAIPUX010005290">
    <property type="protein sequence ID" value="KAH0616194.1"/>
    <property type="molecule type" value="Genomic_DNA"/>
</dbReference>
<proteinExistence type="predicted"/>
<organism evidence="2 3">
    <name type="scientific">Phrynosoma platyrhinos</name>
    <name type="common">Desert horned lizard</name>
    <dbReference type="NCBI Taxonomy" id="52577"/>
    <lineage>
        <taxon>Eukaryota</taxon>
        <taxon>Metazoa</taxon>
        <taxon>Chordata</taxon>
        <taxon>Craniata</taxon>
        <taxon>Vertebrata</taxon>
        <taxon>Euteleostomi</taxon>
        <taxon>Lepidosauria</taxon>
        <taxon>Squamata</taxon>
        <taxon>Bifurcata</taxon>
        <taxon>Unidentata</taxon>
        <taxon>Episquamata</taxon>
        <taxon>Toxicofera</taxon>
        <taxon>Iguania</taxon>
        <taxon>Phrynosomatidae</taxon>
        <taxon>Phrynosomatinae</taxon>
        <taxon>Phrynosoma</taxon>
    </lineage>
</organism>
<reference evidence="2 3" key="1">
    <citation type="journal article" date="2022" name="Gigascience">
        <title>A chromosome-level genome assembly and annotation of the desert horned lizard, Phrynosoma platyrhinos, provides insight into chromosomal rearrangements among reptiles.</title>
        <authorList>
            <person name="Koochekian N."/>
            <person name="Ascanio A."/>
            <person name="Farleigh K."/>
            <person name="Card D.C."/>
            <person name="Schield D.R."/>
            <person name="Castoe T.A."/>
            <person name="Jezkova T."/>
        </authorList>
    </citation>
    <scope>NUCLEOTIDE SEQUENCE [LARGE SCALE GENOMIC DNA]</scope>
    <source>
        <strain evidence="2">NK-2021</strain>
    </source>
</reference>
<keyword evidence="3" id="KW-1185">Reference proteome</keyword>
<dbReference type="SUPFAM" id="SSF56112">
    <property type="entry name" value="Protein kinase-like (PK-like)"/>
    <property type="match status" value="1"/>
</dbReference>
<comment type="caution">
    <text evidence="2">The sequence shown here is derived from an EMBL/GenBank/DDBJ whole genome shotgun (WGS) entry which is preliminary data.</text>
</comment>
<dbReference type="Proteomes" id="UP000826234">
    <property type="component" value="Unassembled WGS sequence"/>
</dbReference>
<accession>A0ABQ7SFU7</accession>
<evidence type="ECO:0008006" key="4">
    <source>
        <dbReference type="Google" id="ProtNLM"/>
    </source>
</evidence>
<dbReference type="Gene3D" id="1.10.510.10">
    <property type="entry name" value="Transferase(Phosphotransferase) domain 1"/>
    <property type="match status" value="1"/>
</dbReference>
<feature type="region of interest" description="Disordered" evidence="1">
    <location>
        <begin position="72"/>
        <end position="92"/>
    </location>
</feature>
<evidence type="ECO:0000313" key="2">
    <source>
        <dbReference type="EMBL" id="KAH0616194.1"/>
    </source>
</evidence>
<gene>
    <name evidence="2" type="ORF">JD844_027133</name>
</gene>
<protein>
    <recommendedName>
        <fullName evidence="4">Serine-threonine/tyrosine-protein kinase catalytic domain-containing protein</fullName>
    </recommendedName>
</protein>
<name>A0ABQ7SFU7_PHRPL</name>
<evidence type="ECO:0000256" key="1">
    <source>
        <dbReference type="SAM" id="MobiDB-lite"/>
    </source>
</evidence>